<reference evidence="1" key="1">
    <citation type="journal article" date="2014" name="Genome Biol. Evol.">
        <title>Serial gene losses and foreign DNA underlie size and sequence variation in the plastid genomes of diatoms.</title>
        <authorList>
            <person name="Ruck E.C."/>
            <person name="Nakov T."/>
            <person name="Jansen R.K."/>
            <person name="Theriot E.C."/>
            <person name="Alverson A.J."/>
        </authorList>
    </citation>
    <scope>NUCLEOTIDE SEQUENCE</scope>
    <source>
        <strain evidence="1">Ccmp310</strain>
    </source>
</reference>
<dbReference type="EMBL" id="KC509521">
    <property type="protein sequence ID" value="AGH28498.1"/>
    <property type="molecule type" value="Genomic_DNA"/>
</dbReference>
<dbReference type="RefSeq" id="YP_009028954.1">
    <property type="nucleotide sequence ID" value="NC_024081.1"/>
</dbReference>
<evidence type="ECO:0000313" key="1">
    <source>
        <dbReference type="EMBL" id="AGH28498.1"/>
    </source>
</evidence>
<sequence length="144" mass="17297">MPKLLKHPRCQDFYFSALSQGPLTLAYVKISAKYNFQLSLTVKEILKNIRKRSFYKALESIKTISNIFERNYLTQILYSSVIYVENNHYANLLKLWVDDIYIKKTPIFNAFRDQNNKKPKFHYYIILVLGFEYKDLPRKKESLW</sequence>
<organism evidence="1">
    <name type="scientific">Coscinodiscus radiatus</name>
    <dbReference type="NCBI Taxonomy" id="33642"/>
    <lineage>
        <taxon>Eukaryota</taxon>
        <taxon>Sar</taxon>
        <taxon>Stramenopiles</taxon>
        <taxon>Ochrophyta</taxon>
        <taxon>Bacillariophyta</taxon>
        <taxon>Coscinodiscophyceae</taxon>
        <taxon>Coscinodiscophycidae</taxon>
        <taxon>Coscinodiscales</taxon>
        <taxon>Coscinodiscaceae</taxon>
        <taxon>Coscinodiscus</taxon>
    </lineage>
</organism>
<keyword evidence="1" id="KW-0150">Chloroplast</keyword>
<gene>
    <name evidence="1" type="primary">ycf88</name>
</gene>
<keyword evidence="1" id="KW-0934">Plastid</keyword>
<protein>
    <submittedName>
        <fullName evidence="1">Uncharacterized protein</fullName>
    </submittedName>
</protein>
<name>A0A023HBM5_9STRA</name>
<dbReference type="GeneID" id="19739902"/>
<dbReference type="AlphaFoldDB" id="A0A023HBM5"/>
<geneLocation type="chloroplast" evidence="1"/>
<proteinExistence type="predicted"/>
<accession>A0A023HBM5</accession>